<feature type="compositionally biased region" description="Basic and acidic residues" evidence="8">
    <location>
        <begin position="1265"/>
        <end position="1274"/>
    </location>
</feature>
<protein>
    <recommendedName>
        <fullName evidence="7">Microtubule-associated protein</fullName>
    </recommendedName>
</protein>
<feature type="region of interest" description="Disordered" evidence="8">
    <location>
        <begin position="1370"/>
        <end position="1505"/>
    </location>
</feature>
<keyword evidence="3" id="KW-0597">Phosphoprotein</keyword>
<feature type="region of interest" description="Disordered" evidence="8">
    <location>
        <begin position="310"/>
        <end position="425"/>
    </location>
</feature>
<dbReference type="Pfam" id="PF00418">
    <property type="entry name" value="Tubulin-binding"/>
    <property type="match status" value="3"/>
</dbReference>
<dbReference type="InterPro" id="IPR013588">
    <property type="entry name" value="MAP2_projctn"/>
</dbReference>
<feature type="compositionally biased region" description="Basic and acidic residues" evidence="8">
    <location>
        <begin position="762"/>
        <end position="800"/>
    </location>
</feature>
<keyword evidence="2 7" id="KW-0963">Cytoplasm</keyword>
<dbReference type="PROSITE" id="PS51491">
    <property type="entry name" value="TAU_MAP_2"/>
    <property type="match status" value="3"/>
</dbReference>
<feature type="domain" description="MAP2/Tau projection" evidence="9">
    <location>
        <begin position="862"/>
        <end position="1305"/>
    </location>
</feature>
<dbReference type="Proteomes" id="UP000694700">
    <property type="component" value="Unplaced"/>
</dbReference>
<evidence type="ECO:0000259" key="9">
    <source>
        <dbReference type="Pfam" id="PF08377"/>
    </source>
</evidence>
<keyword evidence="6 7" id="KW-0206">Cytoskeleton</keyword>
<organism evidence="10 11">
    <name type="scientific">Cyprinus carpio</name>
    <name type="common">Common carp</name>
    <dbReference type="NCBI Taxonomy" id="7962"/>
    <lineage>
        <taxon>Eukaryota</taxon>
        <taxon>Metazoa</taxon>
        <taxon>Chordata</taxon>
        <taxon>Craniata</taxon>
        <taxon>Vertebrata</taxon>
        <taxon>Euteleostomi</taxon>
        <taxon>Actinopterygii</taxon>
        <taxon>Neopterygii</taxon>
        <taxon>Teleostei</taxon>
        <taxon>Ostariophysi</taxon>
        <taxon>Cypriniformes</taxon>
        <taxon>Cyprinidae</taxon>
        <taxon>Cyprininae</taxon>
        <taxon>Cyprinus</taxon>
    </lineage>
</organism>
<evidence type="ECO:0000256" key="3">
    <source>
        <dbReference type="ARBA" id="ARBA00022553"/>
    </source>
</evidence>
<evidence type="ECO:0000256" key="7">
    <source>
        <dbReference type="RuleBase" id="RU000686"/>
    </source>
</evidence>
<feature type="compositionally biased region" description="Low complexity" evidence="8">
    <location>
        <begin position="1466"/>
        <end position="1479"/>
    </location>
</feature>
<feature type="compositionally biased region" description="Basic residues" evidence="8">
    <location>
        <begin position="1225"/>
        <end position="1235"/>
    </location>
</feature>
<evidence type="ECO:0000256" key="4">
    <source>
        <dbReference type="ARBA" id="ARBA00022701"/>
    </source>
</evidence>
<feature type="compositionally biased region" description="Basic and acidic residues" evidence="8">
    <location>
        <begin position="1196"/>
        <end position="1207"/>
    </location>
</feature>
<dbReference type="PROSITE" id="PS00229">
    <property type="entry name" value="TAU_MAP_1"/>
    <property type="match status" value="1"/>
</dbReference>
<dbReference type="GO" id="GO:0043005">
    <property type="term" value="C:neuron projection"/>
    <property type="evidence" value="ECO:0007669"/>
    <property type="project" value="TreeGrafter"/>
</dbReference>
<feature type="compositionally biased region" description="Basic and acidic residues" evidence="8">
    <location>
        <begin position="1391"/>
        <end position="1400"/>
    </location>
</feature>
<feature type="compositionally biased region" description="Acidic residues" evidence="8">
    <location>
        <begin position="168"/>
        <end position="187"/>
    </location>
</feature>
<dbReference type="GO" id="GO:0000226">
    <property type="term" value="P:microtubule cytoskeleton organization"/>
    <property type="evidence" value="ECO:0007669"/>
    <property type="project" value="TreeGrafter"/>
</dbReference>
<feature type="region of interest" description="Disordered" evidence="8">
    <location>
        <begin position="1097"/>
        <end position="1334"/>
    </location>
</feature>
<dbReference type="Pfam" id="PF08377">
    <property type="entry name" value="MAP2_projctn"/>
    <property type="match status" value="2"/>
</dbReference>
<feature type="compositionally biased region" description="Low complexity" evidence="8">
    <location>
        <begin position="1422"/>
        <end position="1431"/>
    </location>
</feature>
<feature type="compositionally biased region" description="Basic and acidic residues" evidence="8">
    <location>
        <begin position="916"/>
        <end position="941"/>
    </location>
</feature>
<evidence type="ECO:0000256" key="2">
    <source>
        <dbReference type="ARBA" id="ARBA00022490"/>
    </source>
</evidence>
<keyword evidence="4 7" id="KW-0493">Microtubule</keyword>
<evidence type="ECO:0000313" key="11">
    <source>
        <dbReference type="Proteomes" id="UP000694700"/>
    </source>
</evidence>
<evidence type="ECO:0000256" key="1">
    <source>
        <dbReference type="ARBA" id="ARBA00004245"/>
    </source>
</evidence>
<feature type="compositionally biased region" description="Basic residues" evidence="8">
    <location>
        <begin position="1289"/>
        <end position="1306"/>
    </location>
</feature>
<evidence type="ECO:0000256" key="8">
    <source>
        <dbReference type="SAM" id="MobiDB-lite"/>
    </source>
</evidence>
<dbReference type="GO" id="GO:0005874">
    <property type="term" value="C:microtubule"/>
    <property type="evidence" value="ECO:0007669"/>
    <property type="project" value="UniProtKB-KW"/>
</dbReference>
<feature type="compositionally biased region" description="Basic and acidic residues" evidence="8">
    <location>
        <begin position="952"/>
        <end position="982"/>
    </location>
</feature>
<dbReference type="InterPro" id="IPR001084">
    <property type="entry name" value="MAP_tubulin-bd_rpt"/>
</dbReference>
<feature type="region of interest" description="Disordered" evidence="8">
    <location>
        <begin position="895"/>
        <end position="1070"/>
    </location>
</feature>
<dbReference type="InterPro" id="IPR027324">
    <property type="entry name" value="MAP2/MAP4/Tau"/>
</dbReference>
<feature type="compositionally biased region" description="Basic and acidic residues" evidence="8">
    <location>
        <begin position="1239"/>
        <end position="1258"/>
    </location>
</feature>
<feature type="region of interest" description="Disordered" evidence="8">
    <location>
        <begin position="1"/>
        <end position="109"/>
    </location>
</feature>
<feature type="compositionally biased region" description="Basic and acidic residues" evidence="8">
    <location>
        <begin position="267"/>
        <end position="280"/>
    </location>
</feature>
<feature type="compositionally biased region" description="Basic and acidic residues" evidence="8">
    <location>
        <begin position="1025"/>
        <end position="1054"/>
    </location>
</feature>
<feature type="compositionally biased region" description="Basic and acidic residues" evidence="8">
    <location>
        <begin position="744"/>
        <end position="754"/>
    </location>
</feature>
<feature type="compositionally biased region" description="Low complexity" evidence="8">
    <location>
        <begin position="549"/>
        <end position="560"/>
    </location>
</feature>
<feature type="compositionally biased region" description="Polar residues" evidence="8">
    <location>
        <begin position="395"/>
        <end position="407"/>
    </location>
</feature>
<feature type="region of interest" description="Disordered" evidence="8">
    <location>
        <begin position="724"/>
        <end position="800"/>
    </location>
</feature>
<feature type="compositionally biased region" description="Acidic residues" evidence="8">
    <location>
        <begin position="1118"/>
        <end position="1135"/>
    </location>
</feature>
<feature type="domain" description="MAP2/Tau projection" evidence="9">
    <location>
        <begin position="382"/>
        <end position="674"/>
    </location>
</feature>
<comment type="subcellular location">
    <subcellularLocation>
        <location evidence="1 7">Cytoplasm</location>
        <location evidence="1 7">Cytoskeleton</location>
    </subcellularLocation>
</comment>
<reference evidence="10" key="1">
    <citation type="submission" date="2025-08" db="UniProtKB">
        <authorList>
            <consortium name="Ensembl"/>
        </authorList>
    </citation>
    <scope>IDENTIFICATION</scope>
</reference>
<feature type="region of interest" description="Disordered" evidence="8">
    <location>
        <begin position="549"/>
        <end position="582"/>
    </location>
</feature>
<evidence type="ECO:0000256" key="5">
    <source>
        <dbReference type="ARBA" id="ARBA00022737"/>
    </source>
</evidence>
<feature type="compositionally biased region" description="Acidic residues" evidence="8">
    <location>
        <begin position="196"/>
        <end position="214"/>
    </location>
</feature>
<feature type="compositionally biased region" description="Acidic residues" evidence="8">
    <location>
        <begin position="1001"/>
        <end position="1016"/>
    </location>
</feature>
<name>A0A8C2BM19_CYPCA</name>
<evidence type="ECO:0000313" key="10">
    <source>
        <dbReference type="Ensembl" id="ENSCCRP00015122646.1"/>
    </source>
</evidence>
<keyword evidence="5" id="KW-0677">Repeat</keyword>
<accession>A0A8C2BM19</accession>
<dbReference type="GO" id="GO:0008017">
    <property type="term" value="F:microtubule binding"/>
    <property type="evidence" value="ECO:0007669"/>
    <property type="project" value="InterPro"/>
</dbReference>
<feature type="region of interest" description="Disordered" evidence="8">
    <location>
        <begin position="146"/>
        <end position="283"/>
    </location>
</feature>
<feature type="compositionally biased region" description="Low complexity" evidence="8">
    <location>
        <begin position="10"/>
        <end position="23"/>
    </location>
</feature>
<dbReference type="PANTHER" id="PTHR11501:SF15">
    <property type="entry name" value="MICROTUBULE-ASSOCIATED PROTEIN 2"/>
    <property type="match status" value="1"/>
</dbReference>
<feature type="compositionally biased region" description="Basic and acidic residues" evidence="8">
    <location>
        <begin position="363"/>
        <end position="389"/>
    </location>
</feature>
<dbReference type="PANTHER" id="PTHR11501">
    <property type="entry name" value="MICROTUBULE-ASSOCIATED PROTEIN"/>
    <property type="match status" value="1"/>
</dbReference>
<evidence type="ECO:0000256" key="6">
    <source>
        <dbReference type="ARBA" id="ARBA00023212"/>
    </source>
</evidence>
<proteinExistence type="predicted"/>
<dbReference type="Ensembl" id="ENSCCRT00015126536.1">
    <property type="protein sequence ID" value="ENSCCRP00015122646.1"/>
    <property type="gene ID" value="ENSCCRG00015048167.1"/>
</dbReference>
<feature type="compositionally biased region" description="Low complexity" evidence="8">
    <location>
        <begin position="1493"/>
        <end position="1503"/>
    </location>
</feature>
<dbReference type="GO" id="GO:0031175">
    <property type="term" value="P:neuron projection development"/>
    <property type="evidence" value="ECO:0007669"/>
    <property type="project" value="TreeGrafter"/>
</dbReference>
<sequence>MADGRQPEDSGPQWSSPGAQGSSSPGGHGENGFSSTYRTCQPGGAHSGSAASYTKENGFNGDLTSGHAVTAVEDSANLPPSPPPSPAAEHFGPLDQDVGDEEEAGPLRFFQNSRERCKFLAPSISVSVPEDDPYHSDEEYYEHPLFSPEWTRSGSRPPGQAAAFRQIEEEETIESLSAAEEEEEETSEAAATAAALEEEEEEEQWSGEEPEQEPPSELLQRAEVIGEAQTLPGLQAEVHTQAATAADEATNGKAEEAGGQESPAEAVKMEAERPDSERTDPIGMDFTESAMHLDDELPSYQSLARDADMPESPFARTCPMEDFGVPPSDQGHAKGPCKAPNEKPDVQSGAVKQSLTETCDSSNIHEVKQGQIEDKQMEITKEEDMKDKSGMSAYFETTTIKTDASGSQGEGYYELSTKSEEQKDSVADLPLPEISYSTLAQTHSLEVQPDLPKSSADTLHTALPVDRRDDCRLSPGKLALEQRSYSLNITIGAMDHGDAQGRPRIFSPLATDIMSHTSGSLDESADYLPVTTPSVEKLPQFPPVILETTASTTTPSSSPPQETVTDVKTSPQSESPESPVQAKSCYKNGTVMAPDLPEMLDLAGTRSRLTSDNTDSEIMRRKSVPMDMSSLVSDSLAHLFKGDQGQMATKREMQLEEQGYCVFSEYSGPMPSPADLHSPMDSSPQIFNTVISEEKETGLVAFGQQECPSTEDLKPTQVVTPQVKQECASTEDLKPTEVVTPQAKPEEEKPKNEESSEIESTPSEKPHVETKQEDSDLLKTEHLEETKSPALPDNEKGQLDKQAETFITPKVTVTLEEARPDLDAGFKLAAETEAEIADYERQIRKLEMEDRPLSVEEERELQELREKVKNKPDLVHQEAYEEVDAEDAYQLTGAAKDRIARPIRPSPASSVESATDEEKMHVGDTEKPRSPGEKEALKTDPNRLSPVGSFEKYFREERPSEQEVKQKDSVQPLKEKVAEEKPQSAPSKTDDAPLDTTVTQEVEEEVELAEEPDEVIPEPKPALNVEEKPVVDKTEPDEVVVEKEEEKVFEKEHVEDEEILEGAKAAEDTVEPRAAIESVVTVEDDFITVVQTIDESEVSGHSVRFSAPPEEEHPQLLQEEEEEDESVEMAQEVEMEAPSLEEALDVPEPVEPPVCPAKEIEVPESEAPTQSYDEYKDETTIDDSILDSSWVDTQDDDKSMATEKIEPLPRVMSPVKKPHAEKPAKQRAKGGRTKGRITTPERKPVRKEPVPIQKDEMKKKKAVIRKAELTKKSDIQTCSPSRKSVLKATVRHPRPTQHHACVKRKPTVSADGRLPFSVARHSRDRASTSNPTTLTKIPTSKIWAEALLPARPNSASSFNKRSPLVEADLYEPRPSSAGPQVSLNSYAVKDGGSRSPEKRSSLPRPASILTRRPQMADHEESSTSITSSGSTAPRRPTSFRTEVKAEHRTGRSHSMTGVETARSRSARSGTSTPRTPGSTAITPGTPPSYSCRTPGTPHTPGTPKSLSLLSQEKKVAIIRTPPKSPATTPKQLRIINQPLPDLKNVKSKIGSIDNIKYQPKGGQVQIQSKKIDLSHVTSKCGSLDNIRHRPGGGNVRIESVKLDFREKAHAKVGSLENAHHTPGGGHVQIESHKLMFRDVAKARVDHGAEIVIETLRLSGGTSPQRHSHMSSSGSINMLESPQLATLADDVTAALAKQGL</sequence>
<feature type="compositionally biased region" description="Low complexity" evidence="8">
    <location>
        <begin position="570"/>
        <end position="579"/>
    </location>
</feature>
<feature type="compositionally biased region" description="Polar residues" evidence="8">
    <location>
        <begin position="350"/>
        <end position="362"/>
    </location>
</feature>